<reference evidence="2" key="1">
    <citation type="submission" date="2023-08" db="EMBL/GenBank/DDBJ databases">
        <title>Black Yeasts Isolated from many extreme environments.</title>
        <authorList>
            <person name="Coleine C."/>
            <person name="Stajich J.E."/>
            <person name="Selbmann L."/>
        </authorList>
    </citation>
    <scope>NUCLEOTIDE SEQUENCE</scope>
    <source>
        <strain evidence="2">CCFEE 5401</strain>
    </source>
</reference>
<evidence type="ECO:0000313" key="3">
    <source>
        <dbReference type="Proteomes" id="UP001310890"/>
    </source>
</evidence>
<proteinExistence type="predicted"/>
<dbReference type="EMBL" id="JAVRRL010000003">
    <property type="protein sequence ID" value="KAK5118028.1"/>
    <property type="molecule type" value="Genomic_DNA"/>
</dbReference>
<keyword evidence="1" id="KW-0732">Signal</keyword>
<gene>
    <name evidence="2" type="ORF">LTR62_004073</name>
</gene>
<evidence type="ECO:0000313" key="2">
    <source>
        <dbReference type="EMBL" id="KAK5118028.1"/>
    </source>
</evidence>
<dbReference type="Proteomes" id="UP001310890">
    <property type="component" value="Unassembled WGS sequence"/>
</dbReference>
<name>A0AAN7YN61_9PEZI</name>
<organism evidence="2 3">
    <name type="scientific">Meristemomyces frigidus</name>
    <dbReference type="NCBI Taxonomy" id="1508187"/>
    <lineage>
        <taxon>Eukaryota</taxon>
        <taxon>Fungi</taxon>
        <taxon>Dikarya</taxon>
        <taxon>Ascomycota</taxon>
        <taxon>Pezizomycotina</taxon>
        <taxon>Dothideomycetes</taxon>
        <taxon>Dothideomycetidae</taxon>
        <taxon>Mycosphaerellales</taxon>
        <taxon>Teratosphaeriaceae</taxon>
        <taxon>Meristemomyces</taxon>
    </lineage>
</organism>
<feature type="chain" id="PRO_5042900196" evidence="1">
    <location>
        <begin position="25"/>
        <end position="220"/>
    </location>
</feature>
<sequence length="220" mass="23470">MHHPVARLVITGLLSSSLALAARASCVPAWNFTTLYPISVCSINGSVSNASPLRGNGIGNALIINPASVTYDFGKNITGNITIEIGDVDPDQYIGLTYTTNRLLAGSSEAVNATGITAIDGPFWHFATGPGNWTVPNQRRHYFRYVSLLHNTTGGIEVRVLSVEDVYVPSSILVLAEFRTGRLVDLKRSGHETNPVATGQEPAMVTIEAESKGVGATYNL</sequence>
<evidence type="ECO:0000256" key="1">
    <source>
        <dbReference type="SAM" id="SignalP"/>
    </source>
</evidence>
<accession>A0AAN7YN61</accession>
<feature type="signal peptide" evidence="1">
    <location>
        <begin position="1"/>
        <end position="24"/>
    </location>
</feature>
<protein>
    <submittedName>
        <fullName evidence="2">Uncharacterized protein</fullName>
    </submittedName>
</protein>
<comment type="caution">
    <text evidence="2">The sequence shown here is derived from an EMBL/GenBank/DDBJ whole genome shotgun (WGS) entry which is preliminary data.</text>
</comment>
<dbReference type="AlphaFoldDB" id="A0AAN7YN61"/>